<evidence type="ECO:0000256" key="1">
    <source>
        <dbReference type="SAM" id="MobiDB-lite"/>
    </source>
</evidence>
<gene>
    <name evidence="2" type="ORF">O3M35_010105</name>
</gene>
<dbReference type="AlphaFoldDB" id="A0AAW1CYP0"/>
<name>A0AAW1CYP0_9HEMI</name>
<reference evidence="2 3" key="1">
    <citation type="submission" date="2022-12" db="EMBL/GenBank/DDBJ databases">
        <title>Chromosome-level genome assembly of true bugs.</title>
        <authorList>
            <person name="Ma L."/>
            <person name="Li H."/>
        </authorList>
    </citation>
    <scope>NUCLEOTIDE SEQUENCE [LARGE SCALE GENOMIC DNA]</scope>
    <source>
        <strain evidence="2">Lab_2022b</strain>
    </source>
</reference>
<comment type="caution">
    <text evidence="2">The sequence shown here is derived from an EMBL/GenBank/DDBJ whole genome shotgun (WGS) entry which is preliminary data.</text>
</comment>
<accession>A0AAW1CYP0</accession>
<feature type="compositionally biased region" description="Low complexity" evidence="1">
    <location>
        <begin position="50"/>
        <end position="68"/>
    </location>
</feature>
<evidence type="ECO:0000313" key="3">
    <source>
        <dbReference type="Proteomes" id="UP001461498"/>
    </source>
</evidence>
<keyword evidence="3" id="KW-1185">Reference proteome</keyword>
<sequence>MEGITELREMWRQQRVQRLAARLQSKQKDQNKPLSSKILGFKAVKTFKMDSMPSSTSSSKMDVRMSSSTTSLNQYPTKSIPSTMTGNVKKLPRCISEPKIIPRETKLSLQRKSMLDPRYKLKKHLENSSMNLGKSGLEKLEELATNGKKKHDKYPCPKVVVHSCNDVPSVKKDPTSLPPFSPLVRGLDSWLMKHGKRFTSFVGLRNVATRDPISFITLPDLEEGESTSSSPTNTSTSTVIIGQDIKMLLESGLNDLSTLIRMGYPIKDCENWLTAMRDHYTDLIRYPLYWECRASINSKMGTKSDIENNNKDIPAHVNDLVNKLKHLNLDTAANVVGTEFKTPKKNRVLTDISVNNVINSSAIKFSVKTADKEVDKSFVVTPVRRSARKCQCSTQRRDTNICVPSLLDLTDDVRENMKFEPNLALK</sequence>
<feature type="compositionally biased region" description="Polar residues" evidence="1">
    <location>
        <begin position="69"/>
        <end position="86"/>
    </location>
</feature>
<proteinExistence type="predicted"/>
<feature type="region of interest" description="Disordered" evidence="1">
    <location>
        <begin position="50"/>
        <end position="86"/>
    </location>
</feature>
<evidence type="ECO:0000313" key="2">
    <source>
        <dbReference type="EMBL" id="KAK9503576.1"/>
    </source>
</evidence>
<protein>
    <submittedName>
        <fullName evidence="2">Uncharacterized protein</fullName>
    </submittedName>
</protein>
<dbReference type="Proteomes" id="UP001461498">
    <property type="component" value="Unassembled WGS sequence"/>
</dbReference>
<dbReference type="EMBL" id="JAPXFL010000007">
    <property type="protein sequence ID" value="KAK9503576.1"/>
    <property type="molecule type" value="Genomic_DNA"/>
</dbReference>
<organism evidence="2 3">
    <name type="scientific">Rhynocoris fuscipes</name>
    <dbReference type="NCBI Taxonomy" id="488301"/>
    <lineage>
        <taxon>Eukaryota</taxon>
        <taxon>Metazoa</taxon>
        <taxon>Ecdysozoa</taxon>
        <taxon>Arthropoda</taxon>
        <taxon>Hexapoda</taxon>
        <taxon>Insecta</taxon>
        <taxon>Pterygota</taxon>
        <taxon>Neoptera</taxon>
        <taxon>Paraneoptera</taxon>
        <taxon>Hemiptera</taxon>
        <taxon>Heteroptera</taxon>
        <taxon>Panheteroptera</taxon>
        <taxon>Cimicomorpha</taxon>
        <taxon>Reduviidae</taxon>
        <taxon>Harpactorinae</taxon>
        <taxon>Harpactorini</taxon>
        <taxon>Rhynocoris</taxon>
    </lineage>
</organism>